<evidence type="ECO:0000313" key="2">
    <source>
        <dbReference type="Proteomes" id="UP000006415"/>
    </source>
</evidence>
<dbReference type="eggNOG" id="COG5512">
    <property type="taxonomic scope" value="Bacteria"/>
</dbReference>
<accession>J0X0N1</accession>
<dbReference type="STRING" id="857290.HMPREF9156_00796"/>
<sequence length="167" mass="18630">MAENNRESVTPVAERLGLPQKKLPAQIFGRYRKLFTQKRDYALMNEKARDSFGKKGRDPKDLDTALEKLFTSGSGIWKKNLMLAKLQTQWGSVVGNHIAQHTSVGSYSDGLLVITADSPVWATQLTYMVPQLKKVISQRLQGLPVTQIRVTGPQSSAGRHRGNRRGL</sequence>
<dbReference type="AlphaFoldDB" id="J0X0N1"/>
<dbReference type="InterPro" id="IPR007922">
    <property type="entry name" value="DciA-like"/>
</dbReference>
<dbReference type="PANTHER" id="PTHR36456">
    <property type="entry name" value="UPF0232 PROTEIN SCO3875"/>
    <property type="match status" value="1"/>
</dbReference>
<evidence type="ECO:0000313" key="1">
    <source>
        <dbReference type="EMBL" id="EJD64921.1"/>
    </source>
</evidence>
<dbReference type="HOGENOM" id="CLU_087206_2_1_11"/>
<dbReference type="Pfam" id="PF05258">
    <property type="entry name" value="DciA"/>
    <property type="match status" value="1"/>
</dbReference>
<name>J0X0N1_9BIFI</name>
<comment type="caution">
    <text evidence="1">The sequence shown here is derived from an EMBL/GenBank/DDBJ whole genome shotgun (WGS) entry which is preliminary data.</text>
</comment>
<dbReference type="OrthoDB" id="5516926at2"/>
<dbReference type="PANTHER" id="PTHR36456:SF1">
    <property type="entry name" value="UPF0232 PROTEIN SCO3875"/>
    <property type="match status" value="1"/>
</dbReference>
<dbReference type="RefSeq" id="WP_007147860.1">
    <property type="nucleotide sequence ID" value="NZ_AKCI01000001.1"/>
</dbReference>
<keyword evidence="2" id="KW-1185">Reference proteome</keyword>
<dbReference type="EMBL" id="AGZS01000003">
    <property type="protein sequence ID" value="EJD64921.1"/>
    <property type="molecule type" value="Genomic_DNA"/>
</dbReference>
<gene>
    <name evidence="1" type="ORF">HMPREF9156_00796</name>
</gene>
<organism evidence="1 2">
    <name type="scientific">Scardovia wiggsiae F0424</name>
    <dbReference type="NCBI Taxonomy" id="857290"/>
    <lineage>
        <taxon>Bacteria</taxon>
        <taxon>Bacillati</taxon>
        <taxon>Actinomycetota</taxon>
        <taxon>Actinomycetes</taxon>
        <taxon>Bifidobacteriales</taxon>
        <taxon>Bifidobacteriaceae</taxon>
        <taxon>Scardovia</taxon>
    </lineage>
</organism>
<proteinExistence type="predicted"/>
<dbReference type="Proteomes" id="UP000006415">
    <property type="component" value="Unassembled WGS sequence"/>
</dbReference>
<protein>
    <submittedName>
        <fullName evidence="1">Uncharacterized protein</fullName>
    </submittedName>
</protein>
<reference evidence="1 2" key="1">
    <citation type="submission" date="2012-01" db="EMBL/GenBank/DDBJ databases">
        <title>The Genome Sequence of Scardovia wiggsiae F0424.</title>
        <authorList>
            <consortium name="The Broad Institute Genome Sequencing Platform"/>
            <person name="Earl A."/>
            <person name="Ward D."/>
            <person name="Feldgarden M."/>
            <person name="Gevers D."/>
            <person name="Izard J."/>
            <person name="Ganesan A."/>
            <person name="Baranova O.V."/>
            <person name="Blanton J.M."/>
            <person name="Tanner A.C."/>
            <person name="Mathney J."/>
            <person name="Dewhirst F.E."/>
            <person name="Young S.K."/>
            <person name="Zeng Q."/>
            <person name="Gargeya S."/>
            <person name="Fitzgerald M."/>
            <person name="Haas B."/>
            <person name="Abouelleil A."/>
            <person name="Alvarado L."/>
            <person name="Arachchi H.M."/>
            <person name="Berlin A."/>
            <person name="Chapman S.B."/>
            <person name="Gearin G."/>
            <person name="Goldberg J."/>
            <person name="Griggs A."/>
            <person name="Gujja S."/>
            <person name="Hansen M."/>
            <person name="Heiman D."/>
            <person name="Howarth C."/>
            <person name="Larimer J."/>
            <person name="Lui A."/>
            <person name="MacDonald P.J.P."/>
            <person name="McCowen C."/>
            <person name="Montmayeur A."/>
            <person name="Murphy C."/>
            <person name="Neiman D."/>
            <person name="Pearson M."/>
            <person name="Priest M."/>
            <person name="Roberts A."/>
            <person name="Saif S."/>
            <person name="Shea T."/>
            <person name="Sisk P."/>
            <person name="Stolte C."/>
            <person name="Sykes S."/>
            <person name="Wortman J."/>
            <person name="Nusbaum C."/>
            <person name="Birren B."/>
        </authorList>
    </citation>
    <scope>NUCLEOTIDE SEQUENCE [LARGE SCALE GENOMIC DNA]</scope>
    <source>
        <strain evidence="1 2">F0424</strain>
    </source>
</reference>